<dbReference type="InterPro" id="IPR001810">
    <property type="entry name" value="F-box_dom"/>
</dbReference>
<name>A0A4U5MNK3_POPAL</name>
<evidence type="ECO:0000259" key="1">
    <source>
        <dbReference type="PROSITE" id="PS50181"/>
    </source>
</evidence>
<comment type="caution">
    <text evidence="2">The sequence shown here is derived from an EMBL/GenBank/DDBJ whole genome shotgun (WGS) entry which is preliminary data.</text>
</comment>
<reference evidence="2" key="1">
    <citation type="submission" date="2018-10" db="EMBL/GenBank/DDBJ databases">
        <title>Population genomic analysis revealed the cold adaptation of white poplar.</title>
        <authorList>
            <person name="Liu Y.-J."/>
        </authorList>
    </citation>
    <scope>NUCLEOTIDE SEQUENCE [LARGE SCALE GENOMIC DNA]</scope>
    <source>
        <strain evidence="2">PAL-ZL1</strain>
    </source>
</reference>
<dbReference type="PROSITE" id="PS50181">
    <property type="entry name" value="FBOX"/>
    <property type="match status" value="1"/>
</dbReference>
<dbReference type="InterPro" id="IPR036047">
    <property type="entry name" value="F-box-like_dom_sf"/>
</dbReference>
<proteinExistence type="predicted"/>
<evidence type="ECO:0000313" key="2">
    <source>
        <dbReference type="EMBL" id="TKR71091.1"/>
    </source>
</evidence>
<dbReference type="Gene3D" id="1.20.1280.50">
    <property type="match status" value="1"/>
</dbReference>
<dbReference type="Pfam" id="PF24104">
    <property type="entry name" value="At5g52880_ARM"/>
    <property type="match status" value="1"/>
</dbReference>
<dbReference type="STRING" id="43335.A0A4U5MNK3"/>
<dbReference type="PANTHER" id="PTHR47744:SF1">
    <property type="entry name" value="OS05G0526300 PROTEIN"/>
    <property type="match status" value="1"/>
</dbReference>
<dbReference type="AlphaFoldDB" id="A0A4U5MNK3"/>
<sequence length="294" mass="33308">MSDQVERYQILGYKEALTRTHHYPVACKELSLILREAYNKLPKNLQSLVFQDTLSSFKLLPQMWTDNAVSAAHLLVQSAEATLPKQKKNVATKEFKQAMVASKRRGKACRMQECHTELTQDVLVDIFSLLDTRSLVSASLVSRSWNAAACNNHLWQSLYATIFASDHNSSNAKDLLNGRRGEDNKENSSVDWREAFKRAYTDNSSKRLTTSRGYCLYCDMIVWLDGLKCGSGKCGPQPKMQPIVPKSSEQVVEYLLDGSSSMMSSDSDSDLDDCFDEWYIPKLWAHPLNQYRPG</sequence>
<gene>
    <name evidence="2" type="ORF">D5086_0000305150</name>
</gene>
<dbReference type="Pfam" id="PF12937">
    <property type="entry name" value="F-box-like"/>
    <property type="match status" value="1"/>
</dbReference>
<organism evidence="2">
    <name type="scientific">Populus alba</name>
    <name type="common">White poplar</name>
    <dbReference type="NCBI Taxonomy" id="43335"/>
    <lineage>
        <taxon>Eukaryota</taxon>
        <taxon>Viridiplantae</taxon>
        <taxon>Streptophyta</taxon>
        <taxon>Embryophyta</taxon>
        <taxon>Tracheophyta</taxon>
        <taxon>Spermatophyta</taxon>
        <taxon>Magnoliopsida</taxon>
        <taxon>eudicotyledons</taxon>
        <taxon>Gunneridae</taxon>
        <taxon>Pentapetalae</taxon>
        <taxon>rosids</taxon>
        <taxon>fabids</taxon>
        <taxon>Malpighiales</taxon>
        <taxon>Salicaceae</taxon>
        <taxon>Saliceae</taxon>
        <taxon>Populus</taxon>
    </lineage>
</organism>
<feature type="domain" description="F-box" evidence="1">
    <location>
        <begin position="112"/>
        <end position="158"/>
    </location>
</feature>
<dbReference type="InterPro" id="IPR057039">
    <property type="entry name" value="At5g52880_ARM"/>
</dbReference>
<dbReference type="PANTHER" id="PTHR47744">
    <property type="entry name" value="OS05G0526300 PROTEIN"/>
    <property type="match status" value="1"/>
</dbReference>
<accession>A0A4U5MNK3</accession>
<dbReference type="EMBL" id="RCHU01001193">
    <property type="protein sequence ID" value="TKR71091.1"/>
    <property type="molecule type" value="Genomic_DNA"/>
</dbReference>
<dbReference type="SMART" id="SM00256">
    <property type="entry name" value="FBOX"/>
    <property type="match status" value="1"/>
</dbReference>
<dbReference type="SUPFAM" id="SSF81383">
    <property type="entry name" value="F-box domain"/>
    <property type="match status" value="1"/>
</dbReference>
<protein>
    <recommendedName>
        <fullName evidence="1">F-box domain-containing protein</fullName>
    </recommendedName>
</protein>